<proteinExistence type="predicted"/>
<dbReference type="Proteomes" id="UP000009022">
    <property type="component" value="Unassembled WGS sequence"/>
</dbReference>
<dbReference type="InterPro" id="IPR055308">
    <property type="entry name" value="TEX47-like"/>
</dbReference>
<dbReference type="KEGG" id="tad:TRIADDRAFT_53040"/>
<organism evidence="1 2">
    <name type="scientific">Trichoplax adhaerens</name>
    <name type="common">Trichoplax reptans</name>
    <dbReference type="NCBI Taxonomy" id="10228"/>
    <lineage>
        <taxon>Eukaryota</taxon>
        <taxon>Metazoa</taxon>
        <taxon>Placozoa</taxon>
        <taxon>Uniplacotomia</taxon>
        <taxon>Trichoplacea</taxon>
        <taxon>Trichoplacidae</taxon>
        <taxon>Trichoplax</taxon>
    </lineage>
</organism>
<dbReference type="OrthoDB" id="548795at2759"/>
<reference evidence="1 2" key="1">
    <citation type="journal article" date="2008" name="Nature">
        <title>The Trichoplax genome and the nature of placozoans.</title>
        <authorList>
            <person name="Srivastava M."/>
            <person name="Begovic E."/>
            <person name="Chapman J."/>
            <person name="Putnam N.H."/>
            <person name="Hellsten U."/>
            <person name="Kawashima T."/>
            <person name="Kuo A."/>
            <person name="Mitros T."/>
            <person name="Salamov A."/>
            <person name="Carpenter M.L."/>
            <person name="Signorovitch A.Y."/>
            <person name="Moreno M.A."/>
            <person name="Kamm K."/>
            <person name="Grimwood J."/>
            <person name="Schmutz J."/>
            <person name="Shapiro H."/>
            <person name="Grigoriev I.V."/>
            <person name="Buss L.W."/>
            <person name="Schierwater B."/>
            <person name="Dellaporta S.L."/>
            <person name="Rokhsar D.S."/>
        </authorList>
    </citation>
    <scope>NUCLEOTIDE SEQUENCE [LARGE SCALE GENOMIC DNA]</scope>
    <source>
        <strain evidence="1 2">Grell-BS-1999</strain>
    </source>
</reference>
<accession>B3RN51</accession>
<dbReference type="PhylomeDB" id="B3RN51"/>
<sequence length="113" mass="12986">MASIHRPDSALIYDSPNISLLDIITEKNKIVNKRQILHRLIYIARIAPTVNNKKEIGDYFQNLFRKYVTDFEGDGITGLLLVYPYHVMHILEVSSEALNDIIKEQELSEANNT</sequence>
<protein>
    <submittedName>
        <fullName evidence="1">Uncharacterized protein</fullName>
    </submittedName>
</protein>
<dbReference type="AlphaFoldDB" id="B3RN51"/>
<dbReference type="GeneID" id="6751008"/>
<dbReference type="EMBL" id="DS985242">
    <property type="protein sequence ID" value="EDV27959.1"/>
    <property type="molecule type" value="Genomic_DNA"/>
</dbReference>
<keyword evidence="2" id="KW-1185">Reference proteome</keyword>
<evidence type="ECO:0000313" key="1">
    <source>
        <dbReference type="EMBL" id="EDV27959.1"/>
    </source>
</evidence>
<dbReference type="InParanoid" id="B3RN51"/>
<dbReference type="PANTHER" id="PTHR34035:SF1">
    <property type="entry name" value="TESTIS-EXPRESSED PROTEIN 47"/>
    <property type="match status" value="1"/>
</dbReference>
<dbReference type="Gene3D" id="3.30.70.100">
    <property type="match status" value="1"/>
</dbReference>
<name>B3RN51_TRIAD</name>
<dbReference type="RefSeq" id="XP_002109793.1">
    <property type="nucleotide sequence ID" value="XM_002109757.1"/>
</dbReference>
<gene>
    <name evidence="1" type="ORF">TRIADDRAFT_53040</name>
</gene>
<dbReference type="PANTHER" id="PTHR34035">
    <property type="entry name" value="TESTIS-EXPRESSED PROTEIN 47"/>
    <property type="match status" value="1"/>
</dbReference>
<dbReference type="HOGENOM" id="CLU_2136652_0_0_1"/>
<dbReference type="Pfam" id="PF24787">
    <property type="entry name" value="TEX47"/>
    <property type="match status" value="1"/>
</dbReference>
<dbReference type="CTD" id="6751008"/>
<evidence type="ECO:0000313" key="2">
    <source>
        <dbReference type="Proteomes" id="UP000009022"/>
    </source>
</evidence>